<keyword evidence="1" id="KW-1133">Transmembrane helix</keyword>
<evidence type="ECO:0000256" key="1">
    <source>
        <dbReference type="SAM" id="Phobius"/>
    </source>
</evidence>
<feature type="transmembrane region" description="Helical" evidence="1">
    <location>
        <begin position="124"/>
        <end position="152"/>
    </location>
</feature>
<feature type="transmembrane region" description="Helical" evidence="1">
    <location>
        <begin position="42"/>
        <end position="62"/>
    </location>
</feature>
<dbReference type="EMBL" id="PHEX01000029">
    <property type="protein sequence ID" value="PKQ28165.1"/>
    <property type="molecule type" value="Genomic_DNA"/>
</dbReference>
<evidence type="ECO:0000313" key="2">
    <source>
        <dbReference type="EMBL" id="PKQ28165.1"/>
    </source>
</evidence>
<keyword evidence="1" id="KW-0812">Transmembrane</keyword>
<feature type="transmembrane region" description="Helical" evidence="1">
    <location>
        <begin position="219"/>
        <end position="236"/>
    </location>
</feature>
<name>A0A2N3G617_9ACTN</name>
<keyword evidence="1" id="KW-0472">Membrane</keyword>
<sequence length="288" mass="30132">MKAAVVFAGSAVGACALLAMLRPLLAHPSLSRINYAGRDIPTAAGILFPAVYVPACVIILMVEGGGTQVFGVRESLLLLVVGMCLLGLVDDVAGNRDARGFKGHFKALFNGEVTTGMLKAAGGFVLAIAAVISFSLRWWDVIVNAAIIALAANLGNLMDIAPGRSIKVFLPAFIGVVALNWRAPVDVMPYLLVVGATALALFSGDLAERFMLGDAGSNVLGATIGLAVAVGAGWWWRLEALAFLLLMNALSEKFSFSSIIASNRALNWLDSLGRMYPPDKEGEGVGGK</sequence>
<protein>
    <recommendedName>
        <fullName evidence="4">UDP-N-acetylmuramyl pentapeptide phosphotransferase/UDP-N-acetylglucosamine-1-phosphate transferase</fullName>
    </recommendedName>
</protein>
<accession>A0A2N3G617</accession>
<dbReference type="AlphaFoldDB" id="A0A2N3G617"/>
<feature type="transmembrane region" description="Helical" evidence="1">
    <location>
        <begin position="187"/>
        <end position="207"/>
    </location>
</feature>
<dbReference type="PROSITE" id="PS51257">
    <property type="entry name" value="PROKAR_LIPOPROTEIN"/>
    <property type="match status" value="1"/>
</dbReference>
<reference evidence="2 3" key="1">
    <citation type="journal article" date="2017" name="ISME J.">
        <title>Potential for microbial H2 and metal transformations associated with novel bacteria and archaea in deep terrestrial subsurface sediments.</title>
        <authorList>
            <person name="Hernsdorf A.W."/>
            <person name="Amano Y."/>
            <person name="Miyakawa K."/>
            <person name="Ise K."/>
            <person name="Suzuki Y."/>
            <person name="Anantharaman K."/>
            <person name="Probst A."/>
            <person name="Burstein D."/>
            <person name="Thomas B.C."/>
            <person name="Banfield J.F."/>
        </authorList>
    </citation>
    <scope>NUCLEOTIDE SEQUENCE [LARGE SCALE GENOMIC DNA]</scope>
    <source>
        <strain evidence="2">HGW-Actinobacteria-3</strain>
    </source>
</reference>
<proteinExistence type="predicted"/>
<evidence type="ECO:0000313" key="3">
    <source>
        <dbReference type="Proteomes" id="UP000233654"/>
    </source>
</evidence>
<evidence type="ECO:0008006" key="4">
    <source>
        <dbReference type="Google" id="ProtNLM"/>
    </source>
</evidence>
<feature type="transmembrane region" description="Helical" evidence="1">
    <location>
        <begin position="69"/>
        <end position="89"/>
    </location>
</feature>
<comment type="caution">
    <text evidence="2">The sequence shown here is derived from an EMBL/GenBank/DDBJ whole genome shotgun (WGS) entry which is preliminary data.</text>
</comment>
<dbReference type="Proteomes" id="UP000233654">
    <property type="component" value="Unassembled WGS sequence"/>
</dbReference>
<organism evidence="2 3">
    <name type="scientific">Candidatus Anoxymicrobium japonicum</name>
    <dbReference type="NCBI Taxonomy" id="2013648"/>
    <lineage>
        <taxon>Bacteria</taxon>
        <taxon>Bacillati</taxon>
        <taxon>Actinomycetota</taxon>
        <taxon>Candidatus Geothermincolia</taxon>
        <taxon>Candidatus Geothermincolales</taxon>
        <taxon>Candidatus Anoxymicrobiaceae</taxon>
        <taxon>Candidatus Anoxymicrobium</taxon>
    </lineage>
</organism>
<gene>
    <name evidence="2" type="ORF">CVT63_04155</name>
</gene>